<keyword evidence="3" id="KW-1185">Reference proteome</keyword>
<protein>
    <recommendedName>
        <fullName evidence="1">Reverse transcriptase zinc-binding domain-containing protein</fullName>
    </recommendedName>
</protein>
<dbReference type="EMBL" id="LT934113">
    <property type="protein sequence ID" value="VAH35095.1"/>
    <property type="molecule type" value="Genomic_DNA"/>
</dbReference>
<proteinExistence type="predicted"/>
<feature type="domain" description="Reverse transcriptase zinc-binding" evidence="1">
    <location>
        <begin position="27"/>
        <end position="82"/>
    </location>
</feature>
<evidence type="ECO:0000313" key="3">
    <source>
        <dbReference type="Proteomes" id="UP000324705"/>
    </source>
</evidence>
<sequence length="84" mass="10180">MRVVVNRIPLDERSDRIFWGLNQNGKFTTKSVYKMLEKPLSGCHYRWIWKTKIPLKIKIFLWQMLQDAVLTRQVMSKWKWTGNP</sequence>
<evidence type="ECO:0000313" key="2">
    <source>
        <dbReference type="EMBL" id="VAH35095.1"/>
    </source>
</evidence>
<organism evidence="2 3">
    <name type="scientific">Triticum turgidum subsp. durum</name>
    <name type="common">Durum wheat</name>
    <name type="synonym">Triticum durum</name>
    <dbReference type="NCBI Taxonomy" id="4567"/>
    <lineage>
        <taxon>Eukaryota</taxon>
        <taxon>Viridiplantae</taxon>
        <taxon>Streptophyta</taxon>
        <taxon>Embryophyta</taxon>
        <taxon>Tracheophyta</taxon>
        <taxon>Spermatophyta</taxon>
        <taxon>Magnoliopsida</taxon>
        <taxon>Liliopsida</taxon>
        <taxon>Poales</taxon>
        <taxon>Poaceae</taxon>
        <taxon>BOP clade</taxon>
        <taxon>Pooideae</taxon>
        <taxon>Triticodae</taxon>
        <taxon>Triticeae</taxon>
        <taxon>Triticinae</taxon>
        <taxon>Triticum</taxon>
    </lineage>
</organism>
<dbReference type="AlphaFoldDB" id="A0A9R1RB86"/>
<accession>A0A9R1RB86</accession>
<dbReference type="OMA" id="CAYKNDE"/>
<reference evidence="2 3" key="1">
    <citation type="submission" date="2017-09" db="EMBL/GenBank/DDBJ databases">
        <authorList>
            <consortium name="International Durum Wheat Genome Sequencing Consortium (IDWGSC)"/>
            <person name="Milanesi L."/>
        </authorList>
    </citation>
    <scope>NUCLEOTIDE SEQUENCE [LARGE SCALE GENOMIC DNA]</scope>
    <source>
        <strain evidence="3">cv. Svevo</strain>
    </source>
</reference>
<dbReference type="Gramene" id="TRITD2Av1G236920.1">
    <property type="protein sequence ID" value="TRITD2Av1G236920.1"/>
    <property type="gene ID" value="TRITD2Av1G236920"/>
</dbReference>
<gene>
    <name evidence="2" type="ORF">TRITD_2Av1G236920</name>
</gene>
<dbReference type="Proteomes" id="UP000324705">
    <property type="component" value="Chromosome 2A"/>
</dbReference>
<dbReference type="Pfam" id="PF13966">
    <property type="entry name" value="zf-RVT"/>
    <property type="match status" value="1"/>
</dbReference>
<name>A0A9R1RB86_TRITD</name>
<evidence type="ECO:0000259" key="1">
    <source>
        <dbReference type="Pfam" id="PF13966"/>
    </source>
</evidence>
<dbReference type="InterPro" id="IPR026960">
    <property type="entry name" value="RVT-Znf"/>
</dbReference>